<evidence type="ECO:0000313" key="10">
    <source>
        <dbReference type="Proteomes" id="UP000735302"/>
    </source>
</evidence>
<feature type="transmembrane region" description="Helical" evidence="8">
    <location>
        <begin position="189"/>
        <end position="209"/>
    </location>
</feature>
<dbReference type="InterPro" id="IPR001734">
    <property type="entry name" value="Na/solute_symporter"/>
</dbReference>
<feature type="transmembrane region" description="Helical" evidence="8">
    <location>
        <begin position="38"/>
        <end position="58"/>
    </location>
</feature>
<evidence type="ECO:0000256" key="8">
    <source>
        <dbReference type="SAM" id="Phobius"/>
    </source>
</evidence>
<dbReference type="AlphaFoldDB" id="A0AAV4AJA4"/>
<feature type="transmembrane region" description="Helical" evidence="8">
    <location>
        <begin position="364"/>
        <end position="386"/>
    </location>
</feature>
<gene>
    <name evidence="9" type="ORF">PoB_003489600</name>
</gene>
<feature type="transmembrane region" description="Helical" evidence="8">
    <location>
        <begin position="280"/>
        <end position="302"/>
    </location>
</feature>
<feature type="region of interest" description="Disordered" evidence="7">
    <location>
        <begin position="834"/>
        <end position="873"/>
    </location>
</feature>
<keyword evidence="9" id="KW-0648">Protein biosynthesis</keyword>
<evidence type="ECO:0000313" key="9">
    <source>
        <dbReference type="EMBL" id="GFO08391.1"/>
    </source>
</evidence>
<evidence type="ECO:0000256" key="5">
    <source>
        <dbReference type="ARBA" id="ARBA00022989"/>
    </source>
</evidence>
<evidence type="ECO:0000256" key="6">
    <source>
        <dbReference type="ARBA" id="ARBA00023136"/>
    </source>
</evidence>
<feature type="transmembrane region" description="Helical" evidence="8">
    <location>
        <begin position="216"/>
        <end position="238"/>
    </location>
</feature>
<dbReference type="PANTHER" id="PTHR46154:SF4">
    <property type="entry name" value="UREA ACTIVE TRANSPORTER"/>
    <property type="match status" value="1"/>
</dbReference>
<keyword evidence="6 8" id="KW-0472">Membrane</keyword>
<feature type="transmembrane region" description="Helical" evidence="8">
    <location>
        <begin position="158"/>
        <end position="183"/>
    </location>
</feature>
<dbReference type="InterPro" id="IPR038377">
    <property type="entry name" value="Na/Glc_symporter_sf"/>
</dbReference>
<keyword evidence="5 8" id="KW-1133">Transmembrane helix</keyword>
<feature type="transmembrane region" description="Helical" evidence="8">
    <location>
        <begin position="667"/>
        <end position="694"/>
    </location>
</feature>
<evidence type="ECO:0000256" key="7">
    <source>
        <dbReference type="SAM" id="MobiDB-lite"/>
    </source>
</evidence>
<dbReference type="GO" id="GO:0003743">
    <property type="term" value="F:translation initiation factor activity"/>
    <property type="evidence" value="ECO:0007669"/>
    <property type="project" value="UniProtKB-KW"/>
</dbReference>
<feature type="transmembrane region" description="Helical" evidence="8">
    <location>
        <begin position="489"/>
        <end position="508"/>
    </location>
</feature>
<feature type="compositionally biased region" description="Polar residues" evidence="7">
    <location>
        <begin position="793"/>
        <end position="813"/>
    </location>
</feature>
<accession>A0AAV4AJA4</accession>
<feature type="transmembrane region" description="Helical" evidence="8">
    <location>
        <begin position="542"/>
        <end position="561"/>
    </location>
</feature>
<dbReference type="GO" id="GO:0005886">
    <property type="term" value="C:plasma membrane"/>
    <property type="evidence" value="ECO:0007669"/>
    <property type="project" value="TreeGrafter"/>
</dbReference>
<name>A0AAV4AJA4_9GAST</name>
<feature type="transmembrane region" description="Helical" evidence="8">
    <location>
        <begin position="114"/>
        <end position="132"/>
    </location>
</feature>
<comment type="subcellular location">
    <subcellularLocation>
        <location evidence="1">Membrane</location>
        <topology evidence="1">Multi-pass membrane protein</topology>
    </subcellularLocation>
</comment>
<keyword evidence="3" id="KW-0813">Transport</keyword>
<organism evidence="9 10">
    <name type="scientific">Plakobranchus ocellatus</name>
    <dbReference type="NCBI Taxonomy" id="259542"/>
    <lineage>
        <taxon>Eukaryota</taxon>
        <taxon>Metazoa</taxon>
        <taxon>Spiralia</taxon>
        <taxon>Lophotrochozoa</taxon>
        <taxon>Mollusca</taxon>
        <taxon>Gastropoda</taxon>
        <taxon>Heterobranchia</taxon>
        <taxon>Euthyneura</taxon>
        <taxon>Panpulmonata</taxon>
        <taxon>Sacoglossa</taxon>
        <taxon>Placobranchoidea</taxon>
        <taxon>Plakobranchidae</taxon>
        <taxon>Plakobranchus</taxon>
    </lineage>
</organism>
<keyword evidence="10" id="KW-1185">Reference proteome</keyword>
<dbReference type="GO" id="GO:0015204">
    <property type="term" value="F:urea transmembrane transporter activity"/>
    <property type="evidence" value="ECO:0007669"/>
    <property type="project" value="InterPro"/>
</dbReference>
<evidence type="ECO:0000256" key="2">
    <source>
        <dbReference type="ARBA" id="ARBA00006434"/>
    </source>
</evidence>
<dbReference type="Pfam" id="PF00474">
    <property type="entry name" value="SSF"/>
    <property type="match status" value="1"/>
</dbReference>
<dbReference type="EMBL" id="BLXT01003952">
    <property type="protein sequence ID" value="GFO08391.1"/>
    <property type="molecule type" value="Genomic_DNA"/>
</dbReference>
<comment type="caution">
    <text evidence="9">The sequence shown here is derived from an EMBL/GenBank/DDBJ whole genome shotgun (WGS) entry which is preliminary data.</text>
</comment>
<dbReference type="CDD" id="cd11476">
    <property type="entry name" value="SLC5sbd_DUR3"/>
    <property type="match status" value="1"/>
</dbReference>
<sequence length="964" mass="104906">MSFKYHNESALCQAIQNESRRGTPEVGIVSPIEMYESVIIILVTGFFAFLLAFLFSYIRKHIYKDEDNLDISFDAGGNVNAGLTATTVVSQWTWAATLLQSSTVAAKYGISGSIWYAAGASIQILLFSMLSIQLKTRAPGAKTFLQVIRARFGKRTHITFCCFALVTNVIVTAMLMLGGSAVITSLVKLISVEYATTLIAAILGGYTLIGGLGATFYVSYCNTAIIYIVMIILIFKVYEEGGDDSNPLGSIERVFDFVSCSKGPEGNKDMSYLTIVSDEGLMFGLINIVGNFGTVFVDQSYWQSAVAAKPKQGVLGLLLGGLAWFAIPFSFSTTMGLAYVALSAKQGEGLLTDDDVNAGLVPPVVAYHLLGKSGAIMIMVMVLMAVTSTGSSEIMAVTSIIIYDIYANNLKPYRMTTDTNSCILCGKGRGRMANPRDKCTCISMTFCQNCHQDTKNRAECRRAIKPEYKCVSHGQYREYNDYLSHLRNWSLVWTTIAIIPLTITLYMIQASLGWTYLFMGILVGSAVIPITLSMFWERLTGVAMMAGGISGTVAAIIVWLAVASTYDGGLTDWYNNTGKEVAMLCGNLVSILGGGLVTIVVTFLTNRNYEPGRNEEVWENTRDIDNPLSPWMEKYQKELNLSGAHRLDNRASLAEVRKAFKRASNMAFSISISTSLILVVVWPASMVAVGVMNLGEFVGWVKLSEVWAFLAMILMIILPLVNEAWDIWSALTVRNKVGNGDDEELIRNMASHVKSSLQSQQGRRNVSITSTVPPAKAKPNSVIEENHEETADHVSTISTGIDQQSVTPSDFANPTSLKDATALGLFQRPIAPNSPLPPVAFSDTELPSTANDDRAPGYQNSGTGNGPLSPVSLPKQDVPAIEFSTPVKSAAVEKSKRSTDSMASTNSRFLRSEASLPLDKQEKTEFMDSDFSDVIAHTVPTSTPAKSNLADVRSEISDLDEPLF</sequence>
<dbReference type="Gene3D" id="1.20.1730.10">
    <property type="entry name" value="Sodium/glucose cotransporter"/>
    <property type="match status" value="1"/>
</dbReference>
<feature type="compositionally biased region" description="Polar residues" evidence="7">
    <location>
        <begin position="758"/>
        <end position="772"/>
    </location>
</feature>
<evidence type="ECO:0000256" key="4">
    <source>
        <dbReference type="ARBA" id="ARBA00022692"/>
    </source>
</evidence>
<reference evidence="9 10" key="1">
    <citation type="journal article" date="2021" name="Elife">
        <title>Chloroplast acquisition without the gene transfer in kleptoplastic sea slugs, Plakobranchus ocellatus.</title>
        <authorList>
            <person name="Maeda T."/>
            <person name="Takahashi S."/>
            <person name="Yoshida T."/>
            <person name="Shimamura S."/>
            <person name="Takaki Y."/>
            <person name="Nagai Y."/>
            <person name="Toyoda A."/>
            <person name="Suzuki Y."/>
            <person name="Arimoto A."/>
            <person name="Ishii H."/>
            <person name="Satoh N."/>
            <person name="Nishiyama T."/>
            <person name="Hasebe M."/>
            <person name="Maruyama T."/>
            <person name="Minagawa J."/>
            <person name="Obokata J."/>
            <person name="Shigenobu S."/>
        </authorList>
    </citation>
    <scope>NUCLEOTIDE SEQUENCE [LARGE SCALE GENOMIC DNA]</scope>
</reference>
<dbReference type="Proteomes" id="UP000735302">
    <property type="component" value="Unassembled WGS sequence"/>
</dbReference>
<dbReference type="PROSITE" id="PS50283">
    <property type="entry name" value="NA_SOLUT_SYMP_3"/>
    <property type="match status" value="1"/>
</dbReference>
<feature type="transmembrane region" description="Helical" evidence="8">
    <location>
        <begin position="581"/>
        <end position="604"/>
    </location>
</feature>
<dbReference type="PANTHER" id="PTHR46154">
    <property type="match status" value="1"/>
</dbReference>
<feature type="transmembrane region" description="Helical" evidence="8">
    <location>
        <begin position="314"/>
        <end position="344"/>
    </location>
</feature>
<evidence type="ECO:0000256" key="3">
    <source>
        <dbReference type="ARBA" id="ARBA00022448"/>
    </source>
</evidence>
<proteinExistence type="inferred from homology"/>
<feature type="transmembrane region" description="Helical" evidence="8">
    <location>
        <begin position="706"/>
        <end position="725"/>
    </location>
</feature>
<keyword evidence="9" id="KW-0396">Initiation factor</keyword>
<evidence type="ECO:0000256" key="1">
    <source>
        <dbReference type="ARBA" id="ARBA00004141"/>
    </source>
</evidence>
<keyword evidence="4 8" id="KW-0812">Transmembrane</keyword>
<protein>
    <submittedName>
        <fullName evidence="9">Eukaryotic translation initiation factor 3 subunit f</fullName>
    </submittedName>
</protein>
<feature type="region of interest" description="Disordered" evidence="7">
    <location>
        <begin position="758"/>
        <end position="813"/>
    </location>
</feature>
<dbReference type="InterPro" id="IPR031155">
    <property type="entry name" value="DUR"/>
</dbReference>
<comment type="similarity">
    <text evidence="2">Belongs to the sodium:solute symporter (SSF) (TC 2.A.21) family.</text>
</comment>
<feature type="transmembrane region" description="Helical" evidence="8">
    <location>
        <begin position="514"/>
        <end position="535"/>
    </location>
</feature>